<name>A0A1B2I6J7_9BACT</name>
<gene>
    <name evidence="6" type="ORF">BED41_11125</name>
</gene>
<dbReference type="RefSeq" id="WP_066746138.1">
    <property type="nucleotide sequence ID" value="NZ_CALCLR010000080.1"/>
</dbReference>
<keyword evidence="2" id="KW-0694">RNA-binding</keyword>
<dbReference type="InterPro" id="IPR039247">
    <property type="entry name" value="KhpB"/>
</dbReference>
<evidence type="ECO:0000256" key="4">
    <source>
        <dbReference type="ARBA" id="ARBA00023186"/>
    </source>
</evidence>
<keyword evidence="5" id="KW-0961">Cell wall biogenesis/degradation</keyword>
<dbReference type="OrthoDB" id="9794483at2"/>
<evidence type="ECO:0000313" key="7">
    <source>
        <dbReference type="Proteomes" id="UP000093044"/>
    </source>
</evidence>
<evidence type="ECO:0000256" key="3">
    <source>
        <dbReference type="ARBA" id="ARBA00022960"/>
    </source>
</evidence>
<protein>
    <submittedName>
        <fullName evidence="6">Single-stranded DNA-binding protein</fullName>
    </submittedName>
</protein>
<keyword evidence="1" id="KW-0963">Cytoplasm</keyword>
<sequence>MKETDLVPMPEIDSTVVDCSSLEEAKAKGAQMWGIQAEDVDATILSEDKKLFGLLGSTYKIEIRPFAPISYIKSCHFVNEILDKMDLDLIPELTDDGMINLVGEDAGVVIGRYGETLKALEYITNLVCHEDMSTRRVRFDCGGYRARREQTLRRLAESIAREAKHKGSPVSLEPMSSWERRLIHIALRDNKDVETRSIGEEPLRRVLVCPVGAAARGRGTDRGRRRSPHGKFN</sequence>
<dbReference type="InterPro" id="IPR036867">
    <property type="entry name" value="R3H_dom_sf"/>
</dbReference>
<keyword evidence="3" id="KW-0133">Cell shape</keyword>
<dbReference type="GO" id="GO:0003723">
    <property type="term" value="F:RNA binding"/>
    <property type="evidence" value="ECO:0007669"/>
    <property type="project" value="UniProtKB-KW"/>
</dbReference>
<dbReference type="InterPro" id="IPR001374">
    <property type="entry name" value="R3H_dom"/>
</dbReference>
<keyword evidence="7" id="KW-1185">Reference proteome</keyword>
<evidence type="ECO:0000313" key="6">
    <source>
        <dbReference type="EMBL" id="ANZ45573.1"/>
    </source>
</evidence>
<dbReference type="NCBIfam" id="NF041568">
    <property type="entry name" value="Jag_EloR"/>
    <property type="match status" value="1"/>
</dbReference>
<dbReference type="SMART" id="SM00393">
    <property type="entry name" value="R3H"/>
    <property type="match status" value="1"/>
</dbReference>
<evidence type="ECO:0000256" key="5">
    <source>
        <dbReference type="ARBA" id="ARBA00023316"/>
    </source>
</evidence>
<dbReference type="Gene3D" id="3.30.300.20">
    <property type="match status" value="1"/>
</dbReference>
<keyword evidence="6" id="KW-0238">DNA-binding</keyword>
<dbReference type="GO" id="GO:0008360">
    <property type="term" value="P:regulation of cell shape"/>
    <property type="evidence" value="ECO:0007669"/>
    <property type="project" value="UniProtKB-KW"/>
</dbReference>
<dbReference type="AlphaFoldDB" id="A0A1B2I6J7"/>
<accession>A0A1B2I6J7</accession>
<dbReference type="InterPro" id="IPR038008">
    <property type="entry name" value="Jag_KH"/>
</dbReference>
<dbReference type="InterPro" id="IPR034079">
    <property type="entry name" value="R3H_KhpB"/>
</dbReference>
<dbReference type="CDD" id="cd02414">
    <property type="entry name" value="KH-II_Jag"/>
    <property type="match status" value="1"/>
</dbReference>
<dbReference type="InterPro" id="IPR032782">
    <property type="entry name" value="KhpB_N"/>
</dbReference>
<dbReference type="GeneID" id="83058399"/>
<dbReference type="Gene3D" id="3.30.1370.50">
    <property type="entry name" value="R3H-like domain"/>
    <property type="match status" value="1"/>
</dbReference>
<organism evidence="6 7">
    <name type="scientific">Cloacibacillus porcorum</name>
    <dbReference type="NCBI Taxonomy" id="1197717"/>
    <lineage>
        <taxon>Bacteria</taxon>
        <taxon>Thermotogati</taxon>
        <taxon>Synergistota</taxon>
        <taxon>Synergistia</taxon>
        <taxon>Synergistales</taxon>
        <taxon>Synergistaceae</taxon>
        <taxon>Cloacibacillus</taxon>
    </lineage>
</organism>
<dbReference type="PANTHER" id="PTHR35800">
    <property type="entry name" value="PROTEIN JAG"/>
    <property type="match status" value="1"/>
</dbReference>
<dbReference type="PROSITE" id="PS51061">
    <property type="entry name" value="R3H"/>
    <property type="match status" value="1"/>
</dbReference>
<dbReference type="GO" id="GO:0003677">
    <property type="term" value="F:DNA binding"/>
    <property type="evidence" value="ECO:0007669"/>
    <property type="project" value="UniProtKB-KW"/>
</dbReference>
<dbReference type="SUPFAM" id="SSF82708">
    <property type="entry name" value="R3H domain"/>
    <property type="match status" value="1"/>
</dbReference>
<dbReference type="KEGG" id="cpor:BED41_11125"/>
<dbReference type="Pfam" id="PF13083">
    <property type="entry name" value="KH_KhpA-B"/>
    <property type="match status" value="1"/>
</dbReference>
<proteinExistence type="predicted"/>
<keyword evidence="4" id="KW-0143">Chaperone</keyword>
<dbReference type="Pfam" id="PF14804">
    <property type="entry name" value="Jag_N"/>
    <property type="match status" value="1"/>
</dbReference>
<dbReference type="STRING" id="1197717.BED41_11125"/>
<evidence type="ECO:0000256" key="1">
    <source>
        <dbReference type="ARBA" id="ARBA00022490"/>
    </source>
</evidence>
<dbReference type="Pfam" id="PF01424">
    <property type="entry name" value="R3H"/>
    <property type="match status" value="1"/>
</dbReference>
<reference evidence="6" key="1">
    <citation type="submission" date="2016-08" db="EMBL/GenBank/DDBJ databases">
        <title>Complete genome of Cloacibacillus porcorum.</title>
        <authorList>
            <person name="Looft T."/>
            <person name="Bayles D.O."/>
            <person name="Alt D.P."/>
        </authorList>
    </citation>
    <scope>NUCLEOTIDE SEQUENCE [LARGE SCALE GENOMIC DNA]</scope>
    <source>
        <strain evidence="6">CL-84</strain>
    </source>
</reference>
<dbReference type="InterPro" id="IPR015946">
    <property type="entry name" value="KH_dom-like_a/b"/>
</dbReference>
<dbReference type="CDD" id="cd02644">
    <property type="entry name" value="R3H_jag"/>
    <property type="match status" value="1"/>
</dbReference>
<dbReference type="GO" id="GO:0071555">
    <property type="term" value="P:cell wall organization"/>
    <property type="evidence" value="ECO:0007669"/>
    <property type="project" value="UniProtKB-KW"/>
</dbReference>
<dbReference type="PANTHER" id="PTHR35800:SF1">
    <property type="entry name" value="RNA-BINDING PROTEIN KHPB"/>
    <property type="match status" value="1"/>
</dbReference>
<evidence type="ECO:0000256" key="2">
    <source>
        <dbReference type="ARBA" id="ARBA00022884"/>
    </source>
</evidence>
<dbReference type="EMBL" id="CP016757">
    <property type="protein sequence ID" value="ANZ45573.1"/>
    <property type="molecule type" value="Genomic_DNA"/>
</dbReference>
<dbReference type="Proteomes" id="UP000093044">
    <property type="component" value="Chromosome"/>
</dbReference>